<accession>A0A4C1X5Z2</accession>
<feature type="compositionally biased region" description="Basic and acidic residues" evidence="1">
    <location>
        <begin position="88"/>
        <end position="100"/>
    </location>
</feature>
<feature type="region of interest" description="Disordered" evidence="1">
    <location>
        <begin position="1"/>
        <end position="31"/>
    </location>
</feature>
<evidence type="ECO:0000256" key="1">
    <source>
        <dbReference type="SAM" id="MobiDB-lite"/>
    </source>
</evidence>
<dbReference type="AlphaFoldDB" id="A0A4C1X5Z2"/>
<proteinExistence type="predicted"/>
<feature type="region of interest" description="Disordered" evidence="1">
    <location>
        <begin position="56"/>
        <end position="100"/>
    </location>
</feature>
<organism evidence="2 3">
    <name type="scientific">Eumeta variegata</name>
    <name type="common">Bagworm moth</name>
    <name type="synonym">Eumeta japonica</name>
    <dbReference type="NCBI Taxonomy" id="151549"/>
    <lineage>
        <taxon>Eukaryota</taxon>
        <taxon>Metazoa</taxon>
        <taxon>Ecdysozoa</taxon>
        <taxon>Arthropoda</taxon>
        <taxon>Hexapoda</taxon>
        <taxon>Insecta</taxon>
        <taxon>Pterygota</taxon>
        <taxon>Neoptera</taxon>
        <taxon>Endopterygota</taxon>
        <taxon>Lepidoptera</taxon>
        <taxon>Glossata</taxon>
        <taxon>Ditrysia</taxon>
        <taxon>Tineoidea</taxon>
        <taxon>Psychidae</taxon>
        <taxon>Oiketicinae</taxon>
        <taxon>Eumeta</taxon>
    </lineage>
</organism>
<keyword evidence="3" id="KW-1185">Reference proteome</keyword>
<gene>
    <name evidence="2" type="ORF">EVAR_54651_1</name>
</gene>
<protein>
    <submittedName>
        <fullName evidence="2">Uncharacterized protein</fullName>
    </submittedName>
</protein>
<dbReference type="EMBL" id="BGZK01000755">
    <property type="protein sequence ID" value="GBP59216.1"/>
    <property type="molecule type" value="Genomic_DNA"/>
</dbReference>
<sequence length="100" mass="11207">MQEGSARVPASGRTAGELLRSIPRRDKFAPTEHLGFPVIPLNYIKNTLRYRHTDRARCAQRAGGRTELRTAPIGPRPGPPAHRTYPRHSNDCLGSRDSRH</sequence>
<reference evidence="2 3" key="1">
    <citation type="journal article" date="2019" name="Commun. Biol.">
        <title>The bagworm genome reveals a unique fibroin gene that provides high tensile strength.</title>
        <authorList>
            <person name="Kono N."/>
            <person name="Nakamura H."/>
            <person name="Ohtoshi R."/>
            <person name="Tomita M."/>
            <person name="Numata K."/>
            <person name="Arakawa K."/>
        </authorList>
    </citation>
    <scope>NUCLEOTIDE SEQUENCE [LARGE SCALE GENOMIC DNA]</scope>
</reference>
<evidence type="ECO:0000313" key="3">
    <source>
        <dbReference type="Proteomes" id="UP000299102"/>
    </source>
</evidence>
<name>A0A4C1X5Z2_EUMVA</name>
<dbReference type="Proteomes" id="UP000299102">
    <property type="component" value="Unassembled WGS sequence"/>
</dbReference>
<evidence type="ECO:0000313" key="2">
    <source>
        <dbReference type="EMBL" id="GBP59216.1"/>
    </source>
</evidence>
<comment type="caution">
    <text evidence="2">The sequence shown here is derived from an EMBL/GenBank/DDBJ whole genome shotgun (WGS) entry which is preliminary data.</text>
</comment>